<feature type="transmembrane region" description="Helical" evidence="1">
    <location>
        <begin position="125"/>
        <end position="152"/>
    </location>
</feature>
<organism evidence="2 3">
    <name type="scientific">Saitoella complicata (strain BCRC 22490 / CBS 7301 / JCM 7358 / NBRC 10748 / NRRL Y-17804)</name>
    <dbReference type="NCBI Taxonomy" id="698492"/>
    <lineage>
        <taxon>Eukaryota</taxon>
        <taxon>Fungi</taxon>
        <taxon>Dikarya</taxon>
        <taxon>Ascomycota</taxon>
        <taxon>Taphrinomycotina</taxon>
        <taxon>Taphrinomycotina incertae sedis</taxon>
        <taxon>Saitoella</taxon>
    </lineage>
</organism>
<dbReference type="EMBL" id="BACD03000022">
    <property type="protein sequence ID" value="GAO49415.1"/>
    <property type="molecule type" value="Genomic_DNA"/>
</dbReference>
<evidence type="ECO:0000313" key="2">
    <source>
        <dbReference type="EMBL" id="GAO49415.1"/>
    </source>
</evidence>
<gene>
    <name evidence="2" type="ORF">G7K_3565-t1</name>
</gene>
<evidence type="ECO:0000313" key="3">
    <source>
        <dbReference type="Proteomes" id="UP000033140"/>
    </source>
</evidence>
<dbReference type="STRING" id="698492.A0A0E9NJ46"/>
<dbReference type="Proteomes" id="UP000033140">
    <property type="component" value="Unassembled WGS sequence"/>
</dbReference>
<dbReference type="OMA" id="DQPVGFN"/>
<reference evidence="2 3" key="3">
    <citation type="journal article" date="2015" name="Genome Announc.">
        <title>Draft Genome Sequence of the Archiascomycetous Yeast Saitoella complicata.</title>
        <authorList>
            <person name="Yamauchi K."/>
            <person name="Kondo S."/>
            <person name="Hamamoto M."/>
            <person name="Takahashi Y."/>
            <person name="Ogura Y."/>
            <person name="Hayashi T."/>
            <person name="Nishida H."/>
        </authorList>
    </citation>
    <scope>NUCLEOTIDE SEQUENCE [LARGE SCALE GENOMIC DNA]</scope>
    <source>
        <strain evidence="2 3">NRRL Y-17804</strain>
    </source>
</reference>
<comment type="caution">
    <text evidence="2">The sequence shown here is derived from an EMBL/GenBank/DDBJ whole genome shotgun (WGS) entry which is preliminary data.</text>
</comment>
<feature type="transmembrane region" description="Helical" evidence="1">
    <location>
        <begin position="92"/>
        <end position="113"/>
    </location>
</feature>
<sequence>MGARGERNPCAADVDTQHTSHLTSIHSQWQLTTMSNATKLTASIRPFFRLPRRFLGMYNLRTGVELITMFTILNKAAGFYGFLAVFTGAQISAWQMSMYVYSILAAVFFSWCLKNVQREKPLPTLVYAYAFVVDSIINIAYTVMFATTWFLILSKSSSTGAGDKMVQDVAGFTDPAHTVEEVHVVPTPGATGENADLAVTPSSIGVPGVGKGVLQPESLSSIMAICFFWAVKAYFVLVVLSYAKQVVKDHGIGQERSFSAGETPSMTLERWLTALPLFRSTGLSGRSKYRRSVSFGRA</sequence>
<reference evidence="2 3" key="2">
    <citation type="journal article" date="2014" name="J. Gen. Appl. Microbiol.">
        <title>The early diverging ascomycetous budding yeast Saitoella complicata has three histone deacetylases belonging to the Clr6, Hos2, and Rpd3 lineages.</title>
        <authorList>
            <person name="Nishida H."/>
            <person name="Matsumoto T."/>
            <person name="Kondo S."/>
            <person name="Hamamoto M."/>
            <person name="Yoshikawa H."/>
        </authorList>
    </citation>
    <scope>NUCLEOTIDE SEQUENCE [LARGE SCALE GENOMIC DNA]</scope>
    <source>
        <strain evidence="2 3">NRRL Y-17804</strain>
    </source>
</reference>
<protein>
    <submittedName>
        <fullName evidence="2">Uncharacterized protein</fullName>
    </submittedName>
</protein>
<feature type="transmembrane region" description="Helical" evidence="1">
    <location>
        <begin position="62"/>
        <end position="86"/>
    </location>
</feature>
<keyword evidence="1" id="KW-0472">Membrane</keyword>
<keyword evidence="1" id="KW-1133">Transmembrane helix</keyword>
<accession>A0A0E9NJ46</accession>
<dbReference type="GO" id="GO:0006673">
    <property type="term" value="P:inositol phosphoceramide metabolic process"/>
    <property type="evidence" value="ECO:0007669"/>
    <property type="project" value="InterPro"/>
</dbReference>
<keyword evidence="1" id="KW-0812">Transmembrane</keyword>
<dbReference type="InterPro" id="IPR013862">
    <property type="entry name" value="Kei1"/>
</dbReference>
<evidence type="ECO:0000256" key="1">
    <source>
        <dbReference type="SAM" id="Phobius"/>
    </source>
</evidence>
<dbReference type="GO" id="GO:0070917">
    <property type="term" value="F:inositol phosphoceramide synthase regulator activity"/>
    <property type="evidence" value="ECO:0007669"/>
    <property type="project" value="InterPro"/>
</dbReference>
<reference evidence="2 3" key="1">
    <citation type="journal article" date="2011" name="J. Gen. Appl. Microbiol.">
        <title>Draft genome sequencing of the enigmatic yeast Saitoella complicata.</title>
        <authorList>
            <person name="Nishida H."/>
            <person name="Hamamoto M."/>
            <person name="Sugiyama J."/>
        </authorList>
    </citation>
    <scope>NUCLEOTIDE SEQUENCE [LARGE SCALE GENOMIC DNA]</scope>
    <source>
        <strain evidence="2 3">NRRL Y-17804</strain>
    </source>
</reference>
<dbReference type="AlphaFoldDB" id="A0A0E9NJ46"/>
<dbReference type="GO" id="GO:0070916">
    <property type="term" value="C:inositol phosphoceramide synthase complex"/>
    <property type="evidence" value="ECO:0007669"/>
    <property type="project" value="TreeGrafter"/>
</dbReference>
<dbReference type="GO" id="GO:0000139">
    <property type="term" value="C:Golgi membrane"/>
    <property type="evidence" value="ECO:0007669"/>
    <property type="project" value="TreeGrafter"/>
</dbReference>
<dbReference type="PANTHER" id="PTHR28077">
    <property type="entry name" value="INOSITOL PHOSPHORYLCERAMIDE SYNTHASE REGULATORY SUBUNIT KEI1"/>
    <property type="match status" value="1"/>
</dbReference>
<name>A0A0E9NJ46_SAICN</name>
<dbReference type="PANTHER" id="PTHR28077:SF1">
    <property type="entry name" value="INOSITOL PHOSPHORYLCERAMIDE SYNTHASE REGULATORY SUBUNIT KEI1"/>
    <property type="match status" value="1"/>
</dbReference>
<dbReference type="Pfam" id="PF08552">
    <property type="entry name" value="Kei1"/>
    <property type="match status" value="1"/>
</dbReference>
<proteinExistence type="predicted"/>
<keyword evidence="3" id="KW-1185">Reference proteome</keyword>
<feature type="transmembrane region" description="Helical" evidence="1">
    <location>
        <begin position="222"/>
        <end position="243"/>
    </location>
</feature>